<proteinExistence type="predicted"/>
<evidence type="ECO:0000313" key="1">
    <source>
        <dbReference type="EMBL" id="GAI32347.1"/>
    </source>
</evidence>
<organism evidence="1">
    <name type="scientific">marine sediment metagenome</name>
    <dbReference type="NCBI Taxonomy" id="412755"/>
    <lineage>
        <taxon>unclassified sequences</taxon>
        <taxon>metagenomes</taxon>
        <taxon>ecological metagenomes</taxon>
    </lineage>
</organism>
<gene>
    <name evidence="1" type="ORF">S06H3_27123</name>
</gene>
<dbReference type="AlphaFoldDB" id="X1ML27"/>
<name>X1ML27_9ZZZZ</name>
<reference evidence="1" key="1">
    <citation type="journal article" date="2014" name="Front. Microbiol.">
        <title>High frequency of phylogenetically diverse reductive dehalogenase-homologous genes in deep subseafloor sedimentary metagenomes.</title>
        <authorList>
            <person name="Kawai M."/>
            <person name="Futagami T."/>
            <person name="Toyoda A."/>
            <person name="Takaki Y."/>
            <person name="Nishi S."/>
            <person name="Hori S."/>
            <person name="Arai W."/>
            <person name="Tsubouchi T."/>
            <person name="Morono Y."/>
            <person name="Uchiyama I."/>
            <person name="Ito T."/>
            <person name="Fujiyama A."/>
            <person name="Inagaki F."/>
            <person name="Takami H."/>
        </authorList>
    </citation>
    <scope>NUCLEOTIDE SEQUENCE</scope>
    <source>
        <strain evidence="1">Expedition CK06-06</strain>
    </source>
</reference>
<feature type="non-terminal residue" evidence="1">
    <location>
        <position position="1"/>
    </location>
</feature>
<dbReference type="EMBL" id="BARV01015718">
    <property type="protein sequence ID" value="GAI32347.1"/>
    <property type="molecule type" value="Genomic_DNA"/>
</dbReference>
<accession>X1ML27</accession>
<protein>
    <submittedName>
        <fullName evidence="1">Uncharacterized protein</fullName>
    </submittedName>
</protein>
<sequence>LITGQNEVVLLEVKKYNANSIAGKVIKLISCESGKILAPDLVENGALSVQGHTEDLIWVLDYDYITRPWADEMAATAMLPIVCSTQLLLDGKTSQESFDAEVEGFSLNAEKEEDELIKSCLEFDRDNAVLLGDGEARVKARPSLPLPFRMVPPPPLPPVSLRI</sequence>
<comment type="caution">
    <text evidence="1">The sequence shown here is derived from an EMBL/GenBank/DDBJ whole genome shotgun (WGS) entry which is preliminary data.</text>
</comment>